<keyword evidence="3" id="KW-1185">Reference proteome</keyword>
<dbReference type="AlphaFoldDB" id="A0A371B182"/>
<evidence type="ECO:0000313" key="3">
    <source>
        <dbReference type="Proteomes" id="UP000263993"/>
    </source>
</evidence>
<dbReference type="RefSeq" id="WP_147292677.1">
    <property type="nucleotide sequence ID" value="NZ_QRGO01000003.1"/>
</dbReference>
<feature type="transmembrane region" description="Helical" evidence="1">
    <location>
        <begin position="24"/>
        <end position="46"/>
    </location>
</feature>
<feature type="transmembrane region" description="Helical" evidence="1">
    <location>
        <begin position="84"/>
        <end position="106"/>
    </location>
</feature>
<keyword evidence="1" id="KW-0812">Transmembrane</keyword>
<accession>A0A371B182</accession>
<evidence type="ECO:0000256" key="1">
    <source>
        <dbReference type="SAM" id="Phobius"/>
    </source>
</evidence>
<sequence>MDVETADSTQITMGKLAGSYFERYVLVTTIVPLLFVLITIGKVVLFPSGFIRNTMSSVGYVWPVFEAQYWEVGRVAGIQSADNYLAFVSVMLITYIVFVIYAATAVFKGYFAVAPLRISDLGAIVLCLIGGVYAAFLDAPKSDPRPFYNFYVDSFGFFYVRQWILLLAGGLAPYLMVFFLAKLSGQVLARTK</sequence>
<proteinExistence type="predicted"/>
<evidence type="ECO:0000313" key="2">
    <source>
        <dbReference type="EMBL" id="RDV01346.1"/>
    </source>
</evidence>
<protein>
    <submittedName>
        <fullName evidence="2">Uncharacterized protein</fullName>
    </submittedName>
</protein>
<comment type="caution">
    <text evidence="2">The sequence shown here is derived from an EMBL/GenBank/DDBJ whole genome shotgun (WGS) entry which is preliminary data.</text>
</comment>
<name>A0A371B182_9BRAD</name>
<feature type="transmembrane region" description="Helical" evidence="1">
    <location>
        <begin position="156"/>
        <end position="181"/>
    </location>
</feature>
<dbReference type="Proteomes" id="UP000263993">
    <property type="component" value="Unassembled WGS sequence"/>
</dbReference>
<keyword evidence="1" id="KW-1133">Transmembrane helix</keyword>
<dbReference type="EMBL" id="QRGO01000003">
    <property type="protein sequence ID" value="RDV01346.1"/>
    <property type="molecule type" value="Genomic_DNA"/>
</dbReference>
<gene>
    <name evidence="2" type="ORF">DXH78_19175</name>
</gene>
<keyword evidence="1" id="KW-0472">Membrane</keyword>
<reference evidence="3" key="1">
    <citation type="submission" date="2018-08" db="EMBL/GenBank/DDBJ databases">
        <authorList>
            <person name="Kim S.-J."/>
            <person name="Jung G.-Y."/>
        </authorList>
    </citation>
    <scope>NUCLEOTIDE SEQUENCE [LARGE SCALE GENOMIC DNA]</scope>
    <source>
        <strain evidence="3">GY_H</strain>
    </source>
</reference>
<organism evidence="2 3">
    <name type="scientific">Undibacter mobilis</name>
    <dbReference type="NCBI Taxonomy" id="2292256"/>
    <lineage>
        <taxon>Bacteria</taxon>
        <taxon>Pseudomonadati</taxon>
        <taxon>Pseudomonadota</taxon>
        <taxon>Alphaproteobacteria</taxon>
        <taxon>Hyphomicrobiales</taxon>
        <taxon>Nitrobacteraceae</taxon>
        <taxon>Undibacter</taxon>
    </lineage>
</organism>
<feature type="transmembrane region" description="Helical" evidence="1">
    <location>
        <begin position="118"/>
        <end position="136"/>
    </location>
</feature>